<feature type="compositionally biased region" description="Basic residues" evidence="1">
    <location>
        <begin position="22"/>
        <end position="32"/>
    </location>
</feature>
<dbReference type="PANTHER" id="PTHR15615">
    <property type="match status" value="1"/>
</dbReference>
<accession>A0ABR2X296</accession>
<dbReference type="InterPro" id="IPR013922">
    <property type="entry name" value="Cyclin_PHO80-like"/>
</dbReference>
<dbReference type="CDD" id="cd20557">
    <property type="entry name" value="CYCLIN_ScPCL1-like"/>
    <property type="match status" value="1"/>
</dbReference>
<evidence type="ECO:0008006" key="4">
    <source>
        <dbReference type="Google" id="ProtNLM"/>
    </source>
</evidence>
<dbReference type="InterPro" id="IPR036915">
    <property type="entry name" value="Cyclin-like_sf"/>
</dbReference>
<dbReference type="SUPFAM" id="SSF47954">
    <property type="entry name" value="Cyclin-like"/>
    <property type="match status" value="1"/>
</dbReference>
<dbReference type="EMBL" id="JASJQH010000050">
    <property type="protein sequence ID" value="KAK9767856.1"/>
    <property type="molecule type" value="Genomic_DNA"/>
</dbReference>
<feature type="region of interest" description="Disordered" evidence="1">
    <location>
        <begin position="22"/>
        <end position="55"/>
    </location>
</feature>
<evidence type="ECO:0000256" key="1">
    <source>
        <dbReference type="SAM" id="MobiDB-lite"/>
    </source>
</evidence>
<dbReference type="Proteomes" id="UP001479436">
    <property type="component" value="Unassembled WGS sequence"/>
</dbReference>
<organism evidence="2 3">
    <name type="scientific">Basidiobolus ranarum</name>
    <dbReference type="NCBI Taxonomy" id="34480"/>
    <lineage>
        <taxon>Eukaryota</taxon>
        <taxon>Fungi</taxon>
        <taxon>Fungi incertae sedis</taxon>
        <taxon>Zoopagomycota</taxon>
        <taxon>Entomophthoromycotina</taxon>
        <taxon>Basidiobolomycetes</taxon>
        <taxon>Basidiobolales</taxon>
        <taxon>Basidiobolaceae</taxon>
        <taxon>Basidiobolus</taxon>
    </lineage>
</organism>
<name>A0ABR2X296_9FUNG</name>
<comment type="caution">
    <text evidence="2">The sequence shown here is derived from an EMBL/GenBank/DDBJ whole genome shotgun (WGS) entry which is preliminary data.</text>
</comment>
<keyword evidence="3" id="KW-1185">Reference proteome</keyword>
<feature type="compositionally biased region" description="Polar residues" evidence="1">
    <location>
        <begin position="33"/>
        <end position="53"/>
    </location>
</feature>
<evidence type="ECO:0000313" key="3">
    <source>
        <dbReference type="Proteomes" id="UP001479436"/>
    </source>
</evidence>
<proteinExistence type="predicted"/>
<evidence type="ECO:0000313" key="2">
    <source>
        <dbReference type="EMBL" id="KAK9767856.1"/>
    </source>
</evidence>
<dbReference type="Gene3D" id="1.10.472.10">
    <property type="entry name" value="Cyclin-like"/>
    <property type="match status" value="2"/>
</dbReference>
<gene>
    <name evidence="2" type="ORF">K7432_002001</name>
</gene>
<sequence length="333" mass="36992">MVYAKQHSPQMAYSHQRVALKRSSNRLPRGVRSHSSQIQSRPTQHPPQNSLSSPRDKVVAAYASVYLPSPTSRQTDLFKKLSGIPGGLQLNSRVISMTANRIQAHWEGLQLGEDRPTTESTRQSGRIVQLFTYISTILTRTSIAPVTNSTLSTVFPSHSCVALVLALMYVDRLKKMHPAAKGEAGCGHRLFLVSYMVATKYIQAHFNSWTKPSPLAPAVPTSADLQCRGADMATGLNSSSPVVSVPLSSLISPNEHWARLSAIFSTPELTRMELELLSFLQFDLFVSYEDFKYHWTMYMEINQAVPAENPSPVYGPSFGDEEYVSEEFSVPEL</sequence>
<dbReference type="PANTHER" id="PTHR15615:SF108">
    <property type="entry name" value="PROTEIN CNPPD1"/>
    <property type="match status" value="1"/>
</dbReference>
<reference evidence="2 3" key="1">
    <citation type="submission" date="2023-04" db="EMBL/GenBank/DDBJ databases">
        <title>Genome of Basidiobolus ranarum AG-B5.</title>
        <authorList>
            <person name="Stajich J.E."/>
            <person name="Carter-House D."/>
            <person name="Gryganskyi A."/>
        </authorList>
    </citation>
    <scope>NUCLEOTIDE SEQUENCE [LARGE SCALE GENOMIC DNA]</scope>
    <source>
        <strain evidence="2 3">AG-B5</strain>
    </source>
</reference>
<protein>
    <recommendedName>
        <fullName evidence="4">Cyclin N-terminal domain-containing protein</fullName>
    </recommendedName>
</protein>